<evidence type="ECO:0000256" key="6">
    <source>
        <dbReference type="ARBA" id="ARBA00022753"/>
    </source>
</evidence>
<dbReference type="OMA" id="PILANIC"/>
<evidence type="ECO:0000256" key="8">
    <source>
        <dbReference type="ARBA" id="ARBA00022989"/>
    </source>
</evidence>
<dbReference type="InterPro" id="IPR013057">
    <property type="entry name" value="AA_transpt_TM"/>
</dbReference>
<keyword evidence="18" id="KW-0378">Hydrolase</keyword>
<dbReference type="GeneID" id="14909388"/>
<evidence type="ECO:0000259" key="17">
    <source>
        <dbReference type="Pfam" id="PF01490"/>
    </source>
</evidence>
<evidence type="ECO:0000256" key="10">
    <source>
        <dbReference type="ARBA" id="ARBA00023136"/>
    </source>
</evidence>
<evidence type="ECO:0000256" key="9">
    <source>
        <dbReference type="ARBA" id="ARBA00023053"/>
    </source>
</evidence>
<reference evidence="18 19" key="1">
    <citation type="submission" date="2011-07" db="EMBL/GenBank/DDBJ databases">
        <authorList>
            <person name="Coyne R."/>
            <person name="Brami D."/>
            <person name="Johnson J."/>
            <person name="Hostetler J."/>
            <person name="Hannick L."/>
            <person name="Clark T."/>
            <person name="Cassidy-Hanley D."/>
            <person name="Inman J."/>
        </authorList>
    </citation>
    <scope>NUCLEOTIDE SEQUENCE [LARGE SCALE GENOMIC DNA]</scope>
    <source>
        <strain evidence="18 19">G5</strain>
    </source>
</reference>
<evidence type="ECO:0000256" key="5">
    <source>
        <dbReference type="ARBA" id="ARBA00022723"/>
    </source>
</evidence>
<feature type="transmembrane region" description="Helical" evidence="16">
    <location>
        <begin position="366"/>
        <end position="383"/>
    </location>
</feature>
<protein>
    <submittedName>
        <fullName evidence="18">Transmembrane amino acid transporter protein, putative</fullName>
        <ecNumber evidence="18">1.6.5.3</ecNumber>
        <ecNumber evidence="18">3.2.1.24</ecNumber>
    </submittedName>
</protein>
<evidence type="ECO:0000256" key="13">
    <source>
        <dbReference type="ARBA" id="ARBA00023228"/>
    </source>
</evidence>
<feature type="transmembrane region" description="Helical" evidence="16">
    <location>
        <begin position="542"/>
        <end position="563"/>
    </location>
</feature>
<dbReference type="STRING" id="857967.G0QNJ7"/>
<keyword evidence="18" id="KW-0326">Glycosidase</keyword>
<dbReference type="Proteomes" id="UP000008983">
    <property type="component" value="Unassembled WGS sequence"/>
</dbReference>
<comment type="subcellular location">
    <subcellularLocation>
        <location evidence="1">Late endosome membrane</location>
        <topology evidence="1">Multi-pass membrane protein</topology>
    </subcellularLocation>
    <subcellularLocation>
        <location evidence="2">Lysosome membrane</location>
        <topology evidence="2">Multi-pass membrane protein</topology>
    </subcellularLocation>
</comment>
<evidence type="ECO:0000256" key="3">
    <source>
        <dbReference type="ARBA" id="ARBA00022448"/>
    </source>
</evidence>
<organism evidence="18 19">
    <name type="scientific">Ichthyophthirius multifiliis</name>
    <name type="common">White spot disease agent</name>
    <name type="synonym">Ich</name>
    <dbReference type="NCBI Taxonomy" id="5932"/>
    <lineage>
        <taxon>Eukaryota</taxon>
        <taxon>Sar</taxon>
        <taxon>Alveolata</taxon>
        <taxon>Ciliophora</taxon>
        <taxon>Intramacronucleata</taxon>
        <taxon>Oligohymenophorea</taxon>
        <taxon>Hymenostomatida</taxon>
        <taxon>Ophryoglenina</taxon>
        <taxon>Ichthyophthirius</taxon>
    </lineage>
</organism>
<dbReference type="GO" id="GO:0005765">
    <property type="term" value="C:lysosomal membrane"/>
    <property type="evidence" value="ECO:0007669"/>
    <property type="project" value="UniProtKB-SubCell"/>
</dbReference>
<dbReference type="OrthoDB" id="302047at2759"/>
<feature type="transmembrane region" description="Helical" evidence="16">
    <location>
        <begin position="336"/>
        <end position="354"/>
    </location>
</feature>
<comment type="similarity">
    <text evidence="14">Belongs to the amino acid/polyamine transporter 2 family. SLC38A9 subfamily.</text>
</comment>
<keyword evidence="5" id="KW-0479">Metal-binding</keyword>
<dbReference type="PANTHER" id="PTHR22950">
    <property type="entry name" value="AMINO ACID TRANSPORTER"/>
    <property type="match status" value="1"/>
</dbReference>
<keyword evidence="11" id="KW-1015">Disulfide bond</keyword>
<keyword evidence="13" id="KW-0458">Lysosome</keyword>
<feature type="transmembrane region" description="Helical" evidence="16">
    <location>
        <begin position="437"/>
        <end position="457"/>
    </location>
</feature>
<evidence type="ECO:0000256" key="16">
    <source>
        <dbReference type="SAM" id="Phobius"/>
    </source>
</evidence>
<evidence type="ECO:0000256" key="15">
    <source>
        <dbReference type="SAM" id="MobiDB-lite"/>
    </source>
</evidence>
<dbReference type="PANTHER" id="PTHR22950:SF244">
    <property type="entry name" value="NEUTRAL AMINO ACID TRANSPORTER 9"/>
    <property type="match status" value="1"/>
</dbReference>
<feature type="transmembrane region" description="Helical" evidence="16">
    <location>
        <begin position="669"/>
        <end position="690"/>
    </location>
</feature>
<keyword evidence="18" id="KW-0560">Oxidoreductase</keyword>
<keyword evidence="8 16" id="KW-1133">Transmembrane helix</keyword>
<keyword evidence="7" id="KW-0029">Amino-acid transport</keyword>
<evidence type="ECO:0000256" key="14">
    <source>
        <dbReference type="ARBA" id="ARBA00038442"/>
    </source>
</evidence>
<dbReference type="InParanoid" id="G0QNJ7"/>
<keyword evidence="12" id="KW-0325">Glycoprotein</keyword>
<keyword evidence="10 16" id="KW-0472">Membrane</keyword>
<feature type="domain" description="Amino acid transporter transmembrane" evidence="17">
    <location>
        <begin position="204"/>
        <end position="570"/>
    </location>
</feature>
<feature type="region of interest" description="Disordered" evidence="15">
    <location>
        <begin position="1"/>
        <end position="34"/>
    </location>
</feature>
<feature type="transmembrane region" description="Helical" evidence="16">
    <location>
        <begin position="520"/>
        <end position="536"/>
    </location>
</feature>
<dbReference type="EC" id="1.6.5.3" evidence="18"/>
<dbReference type="GO" id="GO:0016491">
    <property type="term" value="F:oxidoreductase activity"/>
    <property type="evidence" value="ECO:0007669"/>
    <property type="project" value="UniProtKB-KW"/>
</dbReference>
<evidence type="ECO:0000256" key="2">
    <source>
        <dbReference type="ARBA" id="ARBA00004155"/>
    </source>
</evidence>
<keyword evidence="4 16" id="KW-0812">Transmembrane</keyword>
<dbReference type="RefSeq" id="XP_004037199.1">
    <property type="nucleotide sequence ID" value="XM_004037151.1"/>
</dbReference>
<proteinExistence type="inferred from homology"/>
<dbReference type="EMBL" id="GL983491">
    <property type="protein sequence ID" value="EGR33213.1"/>
    <property type="molecule type" value="Genomic_DNA"/>
</dbReference>
<feature type="transmembrane region" description="Helical" evidence="16">
    <location>
        <begin position="403"/>
        <end position="425"/>
    </location>
</feature>
<dbReference type="GO" id="GO:0015179">
    <property type="term" value="F:L-amino acid transmembrane transporter activity"/>
    <property type="evidence" value="ECO:0007669"/>
    <property type="project" value="TreeGrafter"/>
</dbReference>
<feature type="transmembrane region" description="Helical" evidence="16">
    <location>
        <begin position="477"/>
        <end position="499"/>
    </location>
</feature>
<dbReference type="GO" id="GO:0031902">
    <property type="term" value="C:late endosome membrane"/>
    <property type="evidence" value="ECO:0007669"/>
    <property type="project" value="UniProtKB-SubCell"/>
</dbReference>
<feature type="transmembrane region" description="Helical" evidence="16">
    <location>
        <begin position="235"/>
        <end position="253"/>
    </location>
</feature>
<evidence type="ECO:0000256" key="7">
    <source>
        <dbReference type="ARBA" id="ARBA00022970"/>
    </source>
</evidence>
<keyword evidence="9" id="KW-0915">Sodium</keyword>
<dbReference type="EC" id="3.2.1.24" evidence="18"/>
<feature type="transmembrane region" description="Helical" evidence="16">
    <location>
        <begin position="279"/>
        <end position="301"/>
    </location>
</feature>
<dbReference type="eggNOG" id="KOG1305">
    <property type="taxonomic scope" value="Eukaryota"/>
</dbReference>
<evidence type="ECO:0000256" key="11">
    <source>
        <dbReference type="ARBA" id="ARBA00023157"/>
    </source>
</evidence>
<sequence length="695" mass="81977">MDEIQVQQIGKKQIEDDDSELHTSDSDLFVPDDSNTEDIHAIREKYNLTSNLYSKKDTVKKEEKRKNSSRNRELQVRKGKEFLVYEVLKRWWYVIKEWPPQDYNYQLLLQQHKLRVLPKLKFRFAPEVDENGFTKCYEILGYEGLYKDANNKFYDLRPEENKPKALENSEVILLNFLYLNYQQNIKMVKIQEFNPNNDPQSIQKNSTFSTLFSMLNTMVGGTILLLPVLFQKAGIILSVIIVSISGYISYKTCDVYMQHLKYKEKDVQDSVKRLLGQKYYLFFMIICTMFLILIAIIYFLFICQMLLDIVNFFIFQITKDENNFCNNQEFCFDKFSLQYSTLISTVLIIYLCSLKNLNFIIKIAELGVYSIYSYIIFIIYSFFENLYQISFNDIKKFDFSETGQIGGPIAMAFAIHTTAGSMLKCNKKQENNRRDLAIVYFIGNCIYCFIGLIGAFGMQVNLQSIIFKIYQFKKIPILIVNLIYFIHLVTVFPIYFGVCRKRFFEIIFNDCKPNNKQIQIVNYIFIIICVIITNIQQIHPDLIANINGAFCCFFIVYIFPILIDLQCYNGQNKIILSIKNSIIQQKSSQKNVFIFQNFYITFYFEKKRPNKEYDELIIDNDENIQINQQLIKNNIQYVNIHQKIENQQFIETCNQHEHRTDTEKNYVKVLYVILCIIGLIVLILGFYSAVKEAIK</sequence>
<feature type="transmembrane region" description="Helical" evidence="16">
    <location>
        <begin position="208"/>
        <end position="229"/>
    </location>
</feature>
<dbReference type="AlphaFoldDB" id="G0QNJ7"/>
<dbReference type="Pfam" id="PF01490">
    <property type="entry name" value="Aa_trans"/>
    <property type="match status" value="1"/>
</dbReference>
<keyword evidence="19" id="KW-1185">Reference proteome</keyword>
<keyword evidence="3" id="KW-0813">Transport</keyword>
<feature type="compositionally biased region" description="Polar residues" evidence="15">
    <location>
        <begin position="1"/>
        <end position="10"/>
    </location>
</feature>
<accession>G0QNJ7</accession>
<evidence type="ECO:0000313" key="19">
    <source>
        <dbReference type="Proteomes" id="UP000008983"/>
    </source>
</evidence>
<dbReference type="GO" id="GO:0004559">
    <property type="term" value="F:alpha-mannosidase activity"/>
    <property type="evidence" value="ECO:0007669"/>
    <property type="project" value="UniProtKB-EC"/>
</dbReference>
<name>G0QNJ7_ICHMU</name>
<gene>
    <name evidence="18" type="ORF">IMG5_059260</name>
</gene>
<dbReference type="GO" id="GO:0046872">
    <property type="term" value="F:metal ion binding"/>
    <property type="evidence" value="ECO:0007669"/>
    <property type="project" value="UniProtKB-KW"/>
</dbReference>
<evidence type="ECO:0000256" key="12">
    <source>
        <dbReference type="ARBA" id="ARBA00023180"/>
    </source>
</evidence>
<evidence type="ECO:0000256" key="1">
    <source>
        <dbReference type="ARBA" id="ARBA00004107"/>
    </source>
</evidence>
<evidence type="ECO:0000256" key="4">
    <source>
        <dbReference type="ARBA" id="ARBA00022692"/>
    </source>
</evidence>
<evidence type="ECO:0000313" key="18">
    <source>
        <dbReference type="EMBL" id="EGR33213.1"/>
    </source>
</evidence>
<keyword evidence="6" id="KW-0967">Endosome</keyword>